<dbReference type="AlphaFoldDB" id="A0AAE6IUZ4"/>
<proteinExistence type="predicted"/>
<evidence type="ECO:0000256" key="2">
    <source>
        <dbReference type="SAM" id="Phobius"/>
    </source>
</evidence>
<protein>
    <submittedName>
        <fullName evidence="3">Uncharacterized protein</fullName>
    </submittedName>
</protein>
<feature type="region of interest" description="Disordered" evidence="1">
    <location>
        <begin position="32"/>
        <end position="55"/>
    </location>
</feature>
<keyword evidence="2" id="KW-0472">Membrane</keyword>
<keyword evidence="2" id="KW-1133">Transmembrane helix</keyword>
<dbReference type="RefSeq" id="WP_148879111.1">
    <property type="nucleotide sequence ID" value="NZ_CP042813.1"/>
</dbReference>
<feature type="transmembrane region" description="Helical" evidence="2">
    <location>
        <begin position="6"/>
        <end position="25"/>
    </location>
</feature>
<dbReference type="EMBL" id="CP042817">
    <property type="protein sequence ID" value="QEJ98737.1"/>
    <property type="molecule type" value="Genomic_DNA"/>
</dbReference>
<name>A0AAE6IUZ4_TREPH</name>
<evidence type="ECO:0000313" key="4">
    <source>
        <dbReference type="Proteomes" id="UP000323594"/>
    </source>
</evidence>
<gene>
    <name evidence="3" type="ORF">FUT82_12520</name>
</gene>
<evidence type="ECO:0000256" key="1">
    <source>
        <dbReference type="SAM" id="MobiDB-lite"/>
    </source>
</evidence>
<keyword evidence="2" id="KW-0812">Transmembrane</keyword>
<sequence length="117" mass="12982">MNDITVIAQVVGFLVQTVGLITVAVRTGSWKGHTDSRIDTLEKQSAENSKELAARGSLESRVDALEKQSAQTIQELSVVDKRVDGIEKELLKIMVGVQKDIEYIKKTIDKQKEKENA</sequence>
<dbReference type="Proteomes" id="UP000323594">
    <property type="component" value="Chromosome"/>
</dbReference>
<evidence type="ECO:0000313" key="3">
    <source>
        <dbReference type="EMBL" id="QEJ98737.1"/>
    </source>
</evidence>
<accession>A0AAE6IUZ4</accession>
<organism evidence="3 4">
    <name type="scientific">Treponema phagedenis</name>
    <dbReference type="NCBI Taxonomy" id="162"/>
    <lineage>
        <taxon>Bacteria</taxon>
        <taxon>Pseudomonadati</taxon>
        <taxon>Spirochaetota</taxon>
        <taxon>Spirochaetia</taxon>
        <taxon>Spirochaetales</taxon>
        <taxon>Treponemataceae</taxon>
        <taxon>Treponema</taxon>
    </lineage>
</organism>
<reference evidence="3 4" key="1">
    <citation type="submission" date="2019-08" db="EMBL/GenBank/DDBJ databases">
        <authorList>
            <person name="Kuhnert P."/>
        </authorList>
    </citation>
    <scope>NUCLEOTIDE SEQUENCE [LARGE SCALE GENOMIC DNA]</scope>
    <source>
        <strain evidence="3 4">B36.5</strain>
    </source>
</reference>